<keyword evidence="6" id="KW-0997">Cell inner membrane</keyword>
<keyword evidence="7 11" id="KW-0812">Transmembrane</keyword>
<evidence type="ECO:0000256" key="1">
    <source>
        <dbReference type="ARBA" id="ARBA00004533"/>
    </source>
</evidence>
<feature type="transmembrane region" description="Helical" evidence="11">
    <location>
        <begin position="12"/>
        <end position="36"/>
    </location>
</feature>
<evidence type="ECO:0000256" key="6">
    <source>
        <dbReference type="ARBA" id="ARBA00022519"/>
    </source>
</evidence>
<keyword evidence="8" id="KW-0653">Protein transport</keyword>
<evidence type="ECO:0000256" key="5">
    <source>
        <dbReference type="ARBA" id="ARBA00022475"/>
    </source>
</evidence>
<protein>
    <recommendedName>
        <fullName evidence="3">Type II secretion system protein N</fullName>
    </recommendedName>
    <alternativeName>
        <fullName evidence="10">General secretion pathway protein N</fullName>
    </alternativeName>
</protein>
<evidence type="ECO:0000256" key="4">
    <source>
        <dbReference type="ARBA" id="ARBA00022448"/>
    </source>
</evidence>
<evidence type="ECO:0000256" key="11">
    <source>
        <dbReference type="SAM" id="Phobius"/>
    </source>
</evidence>
<gene>
    <name evidence="12" type="ORF">AWB69_04018</name>
</gene>
<proteinExistence type="inferred from homology"/>
<sequence>MNYSMRRLLAAWPWFVVAGVSVVVMLAVMLPAAWIVPKFAKSTDGHMNLVDPAGSLWKGSATLMLATGGGAGGVDGATLLPGRIEWTTAFWPLFTGRVRMEMRQTDAMPDSVFVDAGLSGSTISPGAITVPASLLSGLGAPFNTLNMEGNVRLTWTEWRMLGHNTYGQATVTLDDMASSVSRVKPLGSYRVVFQAEGEAATINLTTTSNGPLLLSGQGTVSKTSSAFNGSATATPDARENLAGLLNLLGRHTGPDTVELTFAR</sequence>
<keyword evidence="5" id="KW-1003">Cell membrane</keyword>
<dbReference type="RefSeq" id="WP_062087668.1">
    <property type="nucleotide sequence ID" value="NZ_FCOK02000026.1"/>
</dbReference>
<evidence type="ECO:0000313" key="13">
    <source>
        <dbReference type="Proteomes" id="UP000054683"/>
    </source>
</evidence>
<dbReference type="InterPro" id="IPR022792">
    <property type="entry name" value="T2SS_protein-GspN"/>
</dbReference>
<accession>A0A158H8L2</accession>
<dbReference type="GO" id="GO:0005886">
    <property type="term" value="C:plasma membrane"/>
    <property type="evidence" value="ECO:0007669"/>
    <property type="project" value="UniProtKB-SubCell"/>
</dbReference>
<dbReference type="Proteomes" id="UP000054683">
    <property type="component" value="Unassembled WGS sequence"/>
</dbReference>
<keyword evidence="9 11" id="KW-0472">Membrane</keyword>
<comment type="subcellular location">
    <subcellularLocation>
        <location evidence="1">Cell inner membrane</location>
    </subcellularLocation>
</comment>
<evidence type="ECO:0000256" key="2">
    <source>
        <dbReference type="ARBA" id="ARBA00007208"/>
    </source>
</evidence>
<evidence type="ECO:0000256" key="10">
    <source>
        <dbReference type="ARBA" id="ARBA00030772"/>
    </source>
</evidence>
<keyword evidence="11" id="KW-1133">Transmembrane helix</keyword>
<reference evidence="12 13" key="1">
    <citation type="submission" date="2016-01" db="EMBL/GenBank/DDBJ databases">
        <authorList>
            <person name="Oliw E.H."/>
        </authorList>
    </citation>
    <scope>NUCLEOTIDE SEQUENCE [LARGE SCALE GENOMIC DNA]</scope>
    <source>
        <strain evidence="12">LMG 27134</strain>
    </source>
</reference>
<name>A0A158H8L2_9BURK</name>
<evidence type="ECO:0000256" key="7">
    <source>
        <dbReference type="ARBA" id="ARBA00022692"/>
    </source>
</evidence>
<dbReference type="GO" id="GO:0015628">
    <property type="term" value="P:protein secretion by the type II secretion system"/>
    <property type="evidence" value="ECO:0007669"/>
    <property type="project" value="InterPro"/>
</dbReference>
<evidence type="ECO:0000256" key="3">
    <source>
        <dbReference type="ARBA" id="ARBA00021563"/>
    </source>
</evidence>
<dbReference type="Pfam" id="PF01203">
    <property type="entry name" value="T2SSN"/>
    <property type="match status" value="1"/>
</dbReference>
<dbReference type="AlphaFoldDB" id="A0A158H8L2"/>
<dbReference type="GO" id="GO:0015627">
    <property type="term" value="C:type II protein secretion system complex"/>
    <property type="evidence" value="ECO:0007669"/>
    <property type="project" value="InterPro"/>
</dbReference>
<evidence type="ECO:0000313" key="12">
    <source>
        <dbReference type="EMBL" id="SAL40070.1"/>
    </source>
</evidence>
<organism evidence="12 13">
    <name type="scientific">Caballeronia udeis</name>
    <dbReference type="NCBI Taxonomy" id="1232866"/>
    <lineage>
        <taxon>Bacteria</taxon>
        <taxon>Pseudomonadati</taxon>
        <taxon>Pseudomonadota</taxon>
        <taxon>Betaproteobacteria</taxon>
        <taxon>Burkholderiales</taxon>
        <taxon>Burkholderiaceae</taxon>
        <taxon>Caballeronia</taxon>
    </lineage>
</organism>
<dbReference type="EMBL" id="FCOK02000026">
    <property type="protein sequence ID" value="SAL40070.1"/>
    <property type="molecule type" value="Genomic_DNA"/>
</dbReference>
<evidence type="ECO:0000256" key="8">
    <source>
        <dbReference type="ARBA" id="ARBA00022927"/>
    </source>
</evidence>
<keyword evidence="4" id="KW-0813">Transport</keyword>
<comment type="similarity">
    <text evidence="2">Belongs to the GSP N family.</text>
</comment>
<evidence type="ECO:0000256" key="9">
    <source>
        <dbReference type="ARBA" id="ARBA00023136"/>
    </source>
</evidence>
<dbReference type="OrthoDB" id="8772682at2"/>